<accession>A0AC34PYN7</accession>
<name>A0AC34PYN7_9BILA</name>
<dbReference type="Proteomes" id="UP000887576">
    <property type="component" value="Unplaced"/>
</dbReference>
<protein>
    <submittedName>
        <fullName evidence="2">Uncharacterized protein</fullName>
    </submittedName>
</protein>
<reference evidence="2" key="1">
    <citation type="submission" date="2022-11" db="UniProtKB">
        <authorList>
            <consortium name="WormBaseParasite"/>
        </authorList>
    </citation>
    <scope>IDENTIFICATION</scope>
</reference>
<proteinExistence type="predicted"/>
<evidence type="ECO:0000313" key="1">
    <source>
        <dbReference type="Proteomes" id="UP000887576"/>
    </source>
</evidence>
<dbReference type="WBParaSite" id="JU765_v2.g11243.t1">
    <property type="protein sequence ID" value="JU765_v2.g11243.t1"/>
    <property type="gene ID" value="JU765_v2.g11243"/>
</dbReference>
<evidence type="ECO:0000313" key="2">
    <source>
        <dbReference type="WBParaSite" id="JU765_v2.g11243.t1"/>
    </source>
</evidence>
<organism evidence="1 2">
    <name type="scientific">Panagrolaimus sp. JU765</name>
    <dbReference type="NCBI Taxonomy" id="591449"/>
    <lineage>
        <taxon>Eukaryota</taxon>
        <taxon>Metazoa</taxon>
        <taxon>Ecdysozoa</taxon>
        <taxon>Nematoda</taxon>
        <taxon>Chromadorea</taxon>
        <taxon>Rhabditida</taxon>
        <taxon>Tylenchina</taxon>
        <taxon>Panagrolaimomorpha</taxon>
        <taxon>Panagrolaimoidea</taxon>
        <taxon>Panagrolaimidae</taxon>
        <taxon>Panagrolaimus</taxon>
    </lineage>
</organism>
<sequence>MYPEAIFKQHEATERADICAKTEATINIYILADCTALEMEERPCKKHKHSLALKCEYTIDSANEESKIIEKLELIKNDIESQ</sequence>